<keyword evidence="13" id="KW-1185">Reference proteome</keyword>
<feature type="transmembrane region" description="Helical" evidence="10">
    <location>
        <begin position="444"/>
        <end position="462"/>
    </location>
</feature>
<feature type="transmembrane region" description="Helical" evidence="10">
    <location>
        <begin position="314"/>
        <end position="335"/>
    </location>
</feature>
<dbReference type="NCBIfam" id="TIGR00879">
    <property type="entry name" value="SP"/>
    <property type="match status" value="1"/>
</dbReference>
<dbReference type="InterPro" id="IPR050549">
    <property type="entry name" value="MFS_Trehalose_Transporter"/>
</dbReference>
<dbReference type="InterPro" id="IPR005829">
    <property type="entry name" value="Sugar_transporter_CS"/>
</dbReference>
<feature type="transmembrane region" description="Helical" evidence="10">
    <location>
        <begin position="410"/>
        <end position="432"/>
    </location>
</feature>
<proteinExistence type="inferred from homology"/>
<feature type="transmembrane region" description="Helical" evidence="10">
    <location>
        <begin position="347"/>
        <end position="369"/>
    </location>
</feature>
<dbReference type="PROSITE" id="PS00216">
    <property type="entry name" value="SUGAR_TRANSPORT_1"/>
    <property type="match status" value="1"/>
</dbReference>
<dbReference type="FunFam" id="1.20.1250.20:FF:000055">
    <property type="entry name" value="Facilitated trehalose transporter Tret1-2 homolog"/>
    <property type="match status" value="1"/>
</dbReference>
<evidence type="ECO:0000256" key="5">
    <source>
        <dbReference type="ARBA" id="ARBA00023136"/>
    </source>
</evidence>
<feature type="transmembrane region" description="Helical" evidence="10">
    <location>
        <begin position="75"/>
        <end position="98"/>
    </location>
</feature>
<feature type="transmembrane region" description="Helical" evidence="10">
    <location>
        <begin position="375"/>
        <end position="398"/>
    </location>
</feature>
<dbReference type="GO" id="GO:0022857">
    <property type="term" value="F:transmembrane transporter activity"/>
    <property type="evidence" value="ECO:0007669"/>
    <property type="project" value="InterPro"/>
</dbReference>
<evidence type="ECO:0000256" key="1">
    <source>
        <dbReference type="ARBA" id="ARBA00004651"/>
    </source>
</evidence>
<keyword evidence="8" id="KW-0813">Transport</keyword>
<reference evidence="12 13" key="1">
    <citation type="submission" date="2024-03" db="EMBL/GenBank/DDBJ databases">
        <title>The genome assembly and annotation of the cricket Gryllus longicercus Weissman &amp; Gray.</title>
        <authorList>
            <person name="Szrajer S."/>
            <person name="Gray D."/>
            <person name="Ylla G."/>
        </authorList>
    </citation>
    <scope>NUCLEOTIDE SEQUENCE [LARGE SCALE GENOMIC DNA]</scope>
    <source>
        <strain evidence="12">DAG 2021-001</strain>
        <tissue evidence="12">Whole body minus gut</tissue>
    </source>
</reference>
<dbReference type="AlphaFoldDB" id="A0AAN9VLS9"/>
<dbReference type="Pfam" id="PF00083">
    <property type="entry name" value="Sugar_tr"/>
    <property type="match status" value="1"/>
</dbReference>
<evidence type="ECO:0000256" key="3">
    <source>
        <dbReference type="ARBA" id="ARBA00022692"/>
    </source>
</evidence>
<comment type="subcellular location">
    <subcellularLocation>
        <location evidence="1">Cell membrane</location>
        <topology evidence="1">Multi-pass membrane protein</topology>
    </subcellularLocation>
</comment>
<evidence type="ECO:0000313" key="13">
    <source>
        <dbReference type="Proteomes" id="UP001378592"/>
    </source>
</evidence>
<evidence type="ECO:0000256" key="6">
    <source>
        <dbReference type="ARBA" id="ARBA00023180"/>
    </source>
</evidence>
<keyword evidence="5 10" id="KW-0472">Membrane</keyword>
<comment type="similarity">
    <text evidence="7">Belongs to the major facilitator superfamily. Sugar transporter (TC 2.A.1.1) family. Trehalose transporter subfamily.</text>
</comment>
<dbReference type="PANTHER" id="PTHR48021">
    <property type="match status" value="1"/>
</dbReference>
<dbReference type="SUPFAM" id="SSF103473">
    <property type="entry name" value="MFS general substrate transporter"/>
    <property type="match status" value="1"/>
</dbReference>
<dbReference type="PANTHER" id="PTHR48021:SF1">
    <property type="entry name" value="GH07001P-RELATED"/>
    <property type="match status" value="1"/>
</dbReference>
<keyword evidence="3 10" id="KW-0812">Transmembrane</keyword>
<feature type="transmembrane region" description="Helical" evidence="10">
    <location>
        <begin position="34"/>
        <end position="55"/>
    </location>
</feature>
<dbReference type="InterPro" id="IPR020846">
    <property type="entry name" value="MFS_dom"/>
</dbReference>
<evidence type="ECO:0000256" key="7">
    <source>
        <dbReference type="ARBA" id="ARBA00024348"/>
    </source>
</evidence>
<dbReference type="Proteomes" id="UP001378592">
    <property type="component" value="Unassembled WGS sequence"/>
</dbReference>
<dbReference type="GO" id="GO:0005886">
    <property type="term" value="C:plasma membrane"/>
    <property type="evidence" value="ECO:0007669"/>
    <property type="project" value="UniProtKB-SubCell"/>
</dbReference>
<feature type="transmembrane region" description="Helical" evidence="10">
    <location>
        <begin position="190"/>
        <end position="208"/>
    </location>
</feature>
<keyword evidence="6" id="KW-0325">Glycoprotein</keyword>
<evidence type="ECO:0000259" key="11">
    <source>
        <dbReference type="PROSITE" id="PS50850"/>
    </source>
</evidence>
<feature type="transmembrane region" description="Helical" evidence="10">
    <location>
        <begin position="130"/>
        <end position="151"/>
    </location>
</feature>
<gene>
    <name evidence="12" type="ORF">R5R35_002121</name>
</gene>
<accession>A0AAN9VLS9</accession>
<dbReference type="InterPro" id="IPR003663">
    <property type="entry name" value="Sugar/inositol_transpt"/>
</dbReference>
<sequence length="491" mass="50451">MRGDAMAGKSLPEQNSRTALTLGDGSPARVWPQALAAGVATLGALSVGTCLGWMSPALPLLQDKTSHFLVSDEEASWIGSLLTLGAALGAAPAGLLAARAGPRRAVVLLGLPLLASWLLIAFSASVAELYAGRLLGGAAMGALCVAAPMYVGEMAEARVRGVLGGLFQLQVTAGILLAYGVGLVGNARTLSLVCAAVPAVLVAALPWLPESPVWLLGRGRDAEAARALRWFRGGADPEFELLRMRATLNTAPSRASAASVDALRRGGLRRALAPDRAGARALLVVLGLMAVQQLSGINAVIFYLSAIFANAGSALSPAVAAIVAGVVQVLATASGAALSDRAGRRPLLLLSAAVMALCLGTLGCCYQWPHALPGWLPLLTVALFLVVFSLGFGPVPWLMMGELLAPEVKASASALAVTLNWMLAFGVTKTFGPLLRLLGSPGTFFAFSAICVAGALFVLLLVPETKGKDPTTIQAELAGRHGRQRVGTKPV</sequence>
<keyword evidence="2" id="KW-1003">Cell membrane</keyword>
<comment type="caution">
    <text evidence="12">The sequence shown here is derived from an EMBL/GenBank/DDBJ whole genome shotgun (WGS) entry which is preliminary data.</text>
</comment>
<evidence type="ECO:0000313" key="12">
    <source>
        <dbReference type="EMBL" id="KAK7867295.1"/>
    </source>
</evidence>
<evidence type="ECO:0000256" key="2">
    <source>
        <dbReference type="ARBA" id="ARBA00022475"/>
    </source>
</evidence>
<protein>
    <recommendedName>
        <fullName evidence="11">Major facilitator superfamily (MFS) profile domain-containing protein</fullName>
    </recommendedName>
</protein>
<evidence type="ECO:0000256" key="10">
    <source>
        <dbReference type="SAM" id="Phobius"/>
    </source>
</evidence>
<dbReference type="PRINTS" id="PR00171">
    <property type="entry name" value="SUGRTRNSPORT"/>
</dbReference>
<feature type="domain" description="Major facilitator superfamily (MFS) profile" evidence="11">
    <location>
        <begin position="36"/>
        <end position="466"/>
    </location>
</feature>
<evidence type="ECO:0000256" key="9">
    <source>
        <dbReference type="SAM" id="MobiDB-lite"/>
    </source>
</evidence>
<dbReference type="Gene3D" id="1.20.1250.20">
    <property type="entry name" value="MFS general substrate transporter like domains"/>
    <property type="match status" value="1"/>
</dbReference>
<dbReference type="EMBL" id="JAZDUA010000123">
    <property type="protein sequence ID" value="KAK7867295.1"/>
    <property type="molecule type" value="Genomic_DNA"/>
</dbReference>
<dbReference type="InterPro" id="IPR036259">
    <property type="entry name" value="MFS_trans_sf"/>
</dbReference>
<dbReference type="PROSITE" id="PS00217">
    <property type="entry name" value="SUGAR_TRANSPORT_2"/>
    <property type="match status" value="1"/>
</dbReference>
<dbReference type="PROSITE" id="PS50850">
    <property type="entry name" value="MFS"/>
    <property type="match status" value="1"/>
</dbReference>
<name>A0AAN9VLS9_9ORTH</name>
<organism evidence="12 13">
    <name type="scientific">Gryllus longicercus</name>
    <dbReference type="NCBI Taxonomy" id="2509291"/>
    <lineage>
        <taxon>Eukaryota</taxon>
        <taxon>Metazoa</taxon>
        <taxon>Ecdysozoa</taxon>
        <taxon>Arthropoda</taxon>
        <taxon>Hexapoda</taxon>
        <taxon>Insecta</taxon>
        <taxon>Pterygota</taxon>
        <taxon>Neoptera</taxon>
        <taxon>Polyneoptera</taxon>
        <taxon>Orthoptera</taxon>
        <taxon>Ensifera</taxon>
        <taxon>Gryllidea</taxon>
        <taxon>Grylloidea</taxon>
        <taxon>Gryllidae</taxon>
        <taxon>Gryllinae</taxon>
        <taxon>Gryllus</taxon>
    </lineage>
</organism>
<feature type="transmembrane region" description="Helical" evidence="10">
    <location>
        <begin position="163"/>
        <end position="184"/>
    </location>
</feature>
<feature type="transmembrane region" description="Helical" evidence="10">
    <location>
        <begin position="105"/>
        <end position="124"/>
    </location>
</feature>
<feature type="transmembrane region" description="Helical" evidence="10">
    <location>
        <begin position="281"/>
        <end position="308"/>
    </location>
</feature>
<dbReference type="InterPro" id="IPR005828">
    <property type="entry name" value="MFS_sugar_transport-like"/>
</dbReference>
<evidence type="ECO:0000256" key="4">
    <source>
        <dbReference type="ARBA" id="ARBA00022989"/>
    </source>
</evidence>
<evidence type="ECO:0000256" key="8">
    <source>
        <dbReference type="RuleBase" id="RU003346"/>
    </source>
</evidence>
<keyword evidence="4 10" id="KW-1133">Transmembrane helix</keyword>
<feature type="region of interest" description="Disordered" evidence="9">
    <location>
        <begin position="1"/>
        <end position="24"/>
    </location>
</feature>